<evidence type="ECO:0000313" key="1">
    <source>
        <dbReference type="Proteomes" id="UP000887565"/>
    </source>
</evidence>
<keyword evidence="1" id="KW-1185">Reference proteome</keyword>
<accession>A0A915I5D3</accession>
<dbReference type="Proteomes" id="UP000887565">
    <property type="component" value="Unplaced"/>
</dbReference>
<dbReference type="WBParaSite" id="nRc.2.0.1.t08599-RA">
    <property type="protein sequence ID" value="nRc.2.0.1.t08599-RA"/>
    <property type="gene ID" value="nRc.2.0.1.g08599"/>
</dbReference>
<dbReference type="AlphaFoldDB" id="A0A915I5D3"/>
<sequence length="73" mass="8258">MESTLGEHVIKCIILDDDSNDQCIIGTDFLVPSDISAILNFKENYITIQDIKLRLKVIPVTRQLTKSFLATTF</sequence>
<reference evidence="2" key="1">
    <citation type="submission" date="2022-11" db="UniProtKB">
        <authorList>
            <consortium name="WormBaseParasite"/>
        </authorList>
    </citation>
    <scope>IDENTIFICATION</scope>
</reference>
<evidence type="ECO:0000313" key="2">
    <source>
        <dbReference type="WBParaSite" id="nRc.2.0.1.t08599-RA"/>
    </source>
</evidence>
<name>A0A915I5D3_ROMCU</name>
<organism evidence="1 2">
    <name type="scientific">Romanomermis culicivorax</name>
    <name type="common">Nematode worm</name>
    <dbReference type="NCBI Taxonomy" id="13658"/>
    <lineage>
        <taxon>Eukaryota</taxon>
        <taxon>Metazoa</taxon>
        <taxon>Ecdysozoa</taxon>
        <taxon>Nematoda</taxon>
        <taxon>Enoplea</taxon>
        <taxon>Dorylaimia</taxon>
        <taxon>Mermithida</taxon>
        <taxon>Mermithoidea</taxon>
        <taxon>Mermithidae</taxon>
        <taxon>Romanomermis</taxon>
    </lineage>
</organism>
<proteinExistence type="predicted"/>
<protein>
    <submittedName>
        <fullName evidence="2">Uncharacterized protein</fullName>
    </submittedName>
</protein>